<comment type="caution">
    <text evidence="1">The sequence shown here is derived from an EMBL/GenBank/DDBJ whole genome shotgun (WGS) entry which is preliminary data.</text>
</comment>
<accession>A0ABX1XAB2</accession>
<sequence>MKFYLASSFKNIDNVRNVAQQLKSMGYIQTYDWTTLTSIESLQELAAIGAKEKEAVLRADLFIIMLPAGKGSHVELGLALGAGKAIFMYSAHDEINDIETTSTFYQLPEVHKIIGPIDDLVSTINKSCGRTNMGMPNLSSKGT</sequence>
<organism evidence="1 2">
    <name type="scientific">Paenibacillus plantarum</name>
    <dbReference type="NCBI Taxonomy" id="2654975"/>
    <lineage>
        <taxon>Bacteria</taxon>
        <taxon>Bacillati</taxon>
        <taxon>Bacillota</taxon>
        <taxon>Bacilli</taxon>
        <taxon>Bacillales</taxon>
        <taxon>Paenibacillaceae</taxon>
        <taxon>Paenibacillus</taxon>
    </lineage>
</organism>
<dbReference type="RefSeq" id="WP_171630593.1">
    <property type="nucleotide sequence ID" value="NZ_WHNY01000040.1"/>
</dbReference>
<proteinExistence type="predicted"/>
<dbReference type="Gene3D" id="3.40.50.450">
    <property type="match status" value="1"/>
</dbReference>
<evidence type="ECO:0000313" key="2">
    <source>
        <dbReference type="Proteomes" id="UP000653578"/>
    </source>
</evidence>
<dbReference type="Proteomes" id="UP000653578">
    <property type="component" value="Unassembled WGS sequence"/>
</dbReference>
<dbReference type="SUPFAM" id="SSF52309">
    <property type="entry name" value="N-(deoxy)ribosyltransferase-like"/>
    <property type="match status" value="1"/>
</dbReference>
<name>A0ABX1XAB2_9BACL</name>
<gene>
    <name evidence="1" type="ORF">GC096_12660</name>
</gene>
<keyword evidence="2" id="KW-1185">Reference proteome</keyword>
<reference evidence="1 2" key="1">
    <citation type="submission" date="2019-10" db="EMBL/GenBank/DDBJ databases">
        <title>Description of Paenibacillus humi sp. nov.</title>
        <authorList>
            <person name="Carlier A."/>
            <person name="Qi S."/>
        </authorList>
    </citation>
    <scope>NUCLEOTIDE SEQUENCE [LARGE SCALE GENOMIC DNA]</scope>
    <source>
        <strain evidence="1 2">LMG 31461</strain>
    </source>
</reference>
<evidence type="ECO:0000313" key="1">
    <source>
        <dbReference type="EMBL" id="NOU64880.1"/>
    </source>
</evidence>
<dbReference type="EMBL" id="WHNY01000040">
    <property type="protein sequence ID" value="NOU64880.1"/>
    <property type="molecule type" value="Genomic_DNA"/>
</dbReference>
<protein>
    <submittedName>
        <fullName evidence="1">Group-specific protein</fullName>
    </submittedName>
</protein>